<gene>
    <name evidence="2" type="ORF">IRJ16_07860</name>
</gene>
<keyword evidence="3" id="KW-1185">Reference proteome</keyword>
<reference evidence="2" key="1">
    <citation type="submission" date="2020-10" db="EMBL/GenBank/DDBJ databases">
        <title>Mucilaginibacter mali sp. nov., isolated from rhizosphere soil of apple orchard.</title>
        <authorList>
            <person name="Lee J.-S."/>
            <person name="Kim H.S."/>
            <person name="Kim J.-S."/>
        </authorList>
    </citation>
    <scope>NUCLEOTIDE SEQUENCE</scope>
    <source>
        <strain evidence="2">KCTC 22746</strain>
    </source>
</reference>
<dbReference type="RefSeq" id="WP_194111006.1">
    <property type="nucleotide sequence ID" value="NZ_JADFFL010000003.1"/>
</dbReference>
<name>A0A929KUG5_9SPHI</name>
<dbReference type="Proteomes" id="UP000622475">
    <property type="component" value="Unassembled WGS sequence"/>
</dbReference>
<feature type="region of interest" description="Disordered" evidence="1">
    <location>
        <begin position="1"/>
        <end position="28"/>
    </location>
</feature>
<evidence type="ECO:0000313" key="2">
    <source>
        <dbReference type="EMBL" id="MBE9661796.1"/>
    </source>
</evidence>
<comment type="caution">
    <text evidence="2">The sequence shown here is derived from an EMBL/GenBank/DDBJ whole genome shotgun (WGS) entry which is preliminary data.</text>
</comment>
<sequence>MTDTARRPNPALNQTSEQQMDSLRKREENKRDSIVFSSKFIRVTNERLLRDGTTLLPLDTTLTNFENYSPLFQPRKPKIGLGSLGLAQRDLLFDPEKRLGFDVGVHFLDAYMLTPQDIQYYAARVAYTNLQLYTGGTKEQVFKATLAQNVNPNLNIGFNFNLIGSRGFYNRQNVSDLNAAIFSWYQSPGKRYNLLTNFFFNNLKTPESGGILNDRVFIDGSFDKEREQVRLLNAKYQILNNGFYMKQMYYIGRIDSTVTTTGKSEVLPTQRITHNLMVNTQRYVFSRNGLDTYRVFPDFYFNSINSRDSLAMQDIRNDFGYSFYLRPKSGGLLKNELKLDLGLMHDLYNYKQFVNDSVLTAVGKINMQSQKQAATFQNITLKARLGYRFSDRLILDADLQQIAQGRNIGDFLYDFKLSLAGGRKAGKIVFGLYAQNNAPALIDQSWISNHFVFNNTFRNQKIINASFNYINDALELDMKAEYFMINDYLYFEAQPNGIDAKPAQLAAPINLLKVSVGKNLTWRRFHFDNFVVYQKTDYQNTLRTPEVYTYSNLYYGKKFFNAIDLVLGGSVRYNTPYVAPSYAVGIGKFYNGADVTYNSYPYVQLYAKGTLQRTNLFIMYDYANQGFQSNGFYTVNRYPMQDKILKFGVSWTFYN</sequence>
<evidence type="ECO:0000313" key="3">
    <source>
        <dbReference type="Proteomes" id="UP000622475"/>
    </source>
</evidence>
<feature type="compositionally biased region" description="Polar residues" evidence="1">
    <location>
        <begin position="11"/>
        <end position="21"/>
    </location>
</feature>
<proteinExistence type="predicted"/>
<evidence type="ECO:0000256" key="1">
    <source>
        <dbReference type="SAM" id="MobiDB-lite"/>
    </source>
</evidence>
<dbReference type="InterPro" id="IPR025631">
    <property type="entry name" value="Porin_10"/>
</dbReference>
<dbReference type="AlphaFoldDB" id="A0A929KUG5"/>
<dbReference type="Pfam" id="PF14121">
    <property type="entry name" value="Porin_10"/>
    <property type="match status" value="1"/>
</dbReference>
<dbReference type="EMBL" id="JADFFL010000003">
    <property type="protein sequence ID" value="MBE9661796.1"/>
    <property type="molecule type" value="Genomic_DNA"/>
</dbReference>
<organism evidence="2 3">
    <name type="scientific">Mucilaginibacter myungsuensis</name>
    <dbReference type="NCBI Taxonomy" id="649104"/>
    <lineage>
        <taxon>Bacteria</taxon>
        <taxon>Pseudomonadati</taxon>
        <taxon>Bacteroidota</taxon>
        <taxon>Sphingobacteriia</taxon>
        <taxon>Sphingobacteriales</taxon>
        <taxon>Sphingobacteriaceae</taxon>
        <taxon>Mucilaginibacter</taxon>
    </lineage>
</organism>
<protein>
    <submittedName>
        <fullName evidence="2">Porin</fullName>
    </submittedName>
</protein>
<accession>A0A929KUG5</accession>